<accession>A0A9P4L822</accession>
<reference evidence="2" key="1">
    <citation type="submission" date="2020-01" db="EMBL/GenBank/DDBJ databases">
        <authorList>
            <consortium name="DOE Joint Genome Institute"/>
            <person name="Haridas S."/>
            <person name="Albert R."/>
            <person name="Binder M."/>
            <person name="Bloem J."/>
            <person name="Labutti K."/>
            <person name="Salamov A."/>
            <person name="Andreopoulos B."/>
            <person name="Baker S.E."/>
            <person name="Barry K."/>
            <person name="Bills G."/>
            <person name="Bluhm B.H."/>
            <person name="Cannon C."/>
            <person name="Castanera R."/>
            <person name="Culley D.E."/>
            <person name="Daum C."/>
            <person name="Ezra D."/>
            <person name="Gonzalez J.B."/>
            <person name="Henrissat B."/>
            <person name="Kuo A."/>
            <person name="Liang C."/>
            <person name="Lipzen A."/>
            <person name="Lutzoni F."/>
            <person name="Magnuson J."/>
            <person name="Mondo S."/>
            <person name="Nolan M."/>
            <person name="Ohm R."/>
            <person name="Pangilinan J."/>
            <person name="Park H.-J."/>
            <person name="Ramirez L."/>
            <person name="Alfaro M."/>
            <person name="Sun H."/>
            <person name="Tritt A."/>
            <person name="Yoshinaga Y."/>
            <person name="Zwiers L.-H."/>
            <person name="Turgeon B.G."/>
            <person name="Goodwin S.B."/>
            <person name="Spatafora J.W."/>
            <person name="Crous P.W."/>
            <person name="Grigoriev I.V."/>
        </authorList>
    </citation>
    <scope>NUCLEOTIDE SEQUENCE</scope>
    <source>
        <strain evidence="2">CBS 394.84</strain>
    </source>
</reference>
<dbReference type="GeneID" id="63849131"/>
<dbReference type="RefSeq" id="XP_040788149.1">
    <property type="nucleotide sequence ID" value="XM_040931879.1"/>
</dbReference>
<dbReference type="EMBL" id="ML976616">
    <property type="protein sequence ID" value="KAF1845586.1"/>
    <property type="molecule type" value="Genomic_DNA"/>
</dbReference>
<comment type="caution">
    <text evidence="2">The sequence shown here is derived from an EMBL/GenBank/DDBJ whole genome shotgun (WGS) entry which is preliminary data.</text>
</comment>
<organism evidence="2 3">
    <name type="scientific">Cucurbitaria berberidis CBS 394.84</name>
    <dbReference type="NCBI Taxonomy" id="1168544"/>
    <lineage>
        <taxon>Eukaryota</taxon>
        <taxon>Fungi</taxon>
        <taxon>Dikarya</taxon>
        <taxon>Ascomycota</taxon>
        <taxon>Pezizomycotina</taxon>
        <taxon>Dothideomycetes</taxon>
        <taxon>Pleosporomycetidae</taxon>
        <taxon>Pleosporales</taxon>
        <taxon>Pleosporineae</taxon>
        <taxon>Cucurbitariaceae</taxon>
        <taxon>Cucurbitaria</taxon>
    </lineage>
</organism>
<feature type="compositionally biased region" description="Acidic residues" evidence="1">
    <location>
        <begin position="111"/>
        <end position="121"/>
    </location>
</feature>
<name>A0A9P4L822_9PLEO</name>
<feature type="region of interest" description="Disordered" evidence="1">
    <location>
        <begin position="94"/>
        <end position="121"/>
    </location>
</feature>
<proteinExistence type="predicted"/>
<evidence type="ECO:0000256" key="1">
    <source>
        <dbReference type="SAM" id="MobiDB-lite"/>
    </source>
</evidence>
<protein>
    <submittedName>
        <fullName evidence="2">Uncharacterized protein</fullName>
    </submittedName>
</protein>
<evidence type="ECO:0000313" key="3">
    <source>
        <dbReference type="Proteomes" id="UP000800039"/>
    </source>
</evidence>
<keyword evidence="3" id="KW-1185">Reference proteome</keyword>
<dbReference type="Proteomes" id="UP000800039">
    <property type="component" value="Unassembled WGS sequence"/>
</dbReference>
<sequence>MHWRHIKLRNPLRPRSQTLLETILAKEAEKKKTAKQEQKKLEKDRDISLARLERREAIWPRLKRFLRRMAPADFWEKLPAGMVEGMTEQEAAVVTAEEGEDEVVLEGREGTDDEEEEDDEI</sequence>
<dbReference type="AlphaFoldDB" id="A0A9P4L822"/>
<evidence type="ECO:0000313" key="2">
    <source>
        <dbReference type="EMBL" id="KAF1845586.1"/>
    </source>
</evidence>
<gene>
    <name evidence="2" type="ORF">K460DRAFT_355389</name>
</gene>
<dbReference type="OrthoDB" id="10575293at2759"/>